<sequence length="124" mass="13749">MHLFTLLGPRFCRQGLSSVRKTGISELLVAQHATGRYNIRLFSLPASENRAAETSTNKSRDDDDDEWTCLPSKPPGLSTASPPNEPSQQPQQEDNRVELHDNEEDEWTCLPSKPPTSSKAKAST</sequence>
<feature type="region of interest" description="Disordered" evidence="1">
    <location>
        <begin position="47"/>
        <end position="124"/>
    </location>
</feature>
<evidence type="ECO:0000313" key="2">
    <source>
        <dbReference type="EMBL" id="CAE0415648.1"/>
    </source>
</evidence>
<reference evidence="2" key="1">
    <citation type="submission" date="2021-01" db="EMBL/GenBank/DDBJ databases">
        <authorList>
            <person name="Corre E."/>
            <person name="Pelletier E."/>
            <person name="Niang G."/>
            <person name="Scheremetjew M."/>
            <person name="Finn R."/>
            <person name="Kale V."/>
            <person name="Holt S."/>
            <person name="Cochrane G."/>
            <person name="Meng A."/>
            <person name="Brown T."/>
            <person name="Cohen L."/>
        </authorList>
    </citation>
    <scope>NUCLEOTIDE SEQUENCE</scope>
    <source>
        <strain evidence="2">CCMP127</strain>
    </source>
</reference>
<dbReference type="AlphaFoldDB" id="A0A7S3P9U8"/>
<proteinExistence type="predicted"/>
<accession>A0A7S3P9U8</accession>
<evidence type="ECO:0000256" key="1">
    <source>
        <dbReference type="SAM" id="MobiDB-lite"/>
    </source>
</evidence>
<dbReference type="EMBL" id="HBIM01016240">
    <property type="protein sequence ID" value="CAE0415648.1"/>
    <property type="molecule type" value="Transcribed_RNA"/>
</dbReference>
<protein>
    <submittedName>
        <fullName evidence="2">Uncharacterized protein</fullName>
    </submittedName>
</protein>
<gene>
    <name evidence="2" type="ORF">ACOF00016_LOCUS12727</name>
</gene>
<organism evidence="2">
    <name type="scientific">Amphora coffeiformis</name>
    <dbReference type="NCBI Taxonomy" id="265554"/>
    <lineage>
        <taxon>Eukaryota</taxon>
        <taxon>Sar</taxon>
        <taxon>Stramenopiles</taxon>
        <taxon>Ochrophyta</taxon>
        <taxon>Bacillariophyta</taxon>
        <taxon>Bacillariophyceae</taxon>
        <taxon>Bacillariophycidae</taxon>
        <taxon>Thalassiophysales</taxon>
        <taxon>Catenulaceae</taxon>
        <taxon>Amphora</taxon>
    </lineage>
</organism>
<feature type="compositionally biased region" description="Low complexity" evidence="1">
    <location>
        <begin position="115"/>
        <end position="124"/>
    </location>
</feature>
<name>A0A7S3P9U8_9STRA</name>